<feature type="region of interest" description="Disordered" evidence="1">
    <location>
        <begin position="301"/>
        <end position="390"/>
    </location>
</feature>
<accession>A0AA36ITX3</accession>
<evidence type="ECO:0000256" key="1">
    <source>
        <dbReference type="SAM" id="MobiDB-lite"/>
    </source>
</evidence>
<reference evidence="2" key="1">
    <citation type="submission" date="2023-08" db="EMBL/GenBank/DDBJ databases">
        <authorList>
            <person name="Chen Y."/>
            <person name="Shah S."/>
            <person name="Dougan E. K."/>
            <person name="Thang M."/>
            <person name="Chan C."/>
        </authorList>
    </citation>
    <scope>NUCLEOTIDE SEQUENCE</scope>
</reference>
<comment type="caution">
    <text evidence="2">The sequence shown here is derived from an EMBL/GenBank/DDBJ whole genome shotgun (WGS) entry which is preliminary data.</text>
</comment>
<feature type="region of interest" description="Disordered" evidence="1">
    <location>
        <begin position="236"/>
        <end position="269"/>
    </location>
</feature>
<dbReference type="AlphaFoldDB" id="A0AA36ITX3"/>
<keyword evidence="3" id="KW-1185">Reference proteome</keyword>
<feature type="compositionally biased region" description="Polar residues" evidence="1">
    <location>
        <begin position="132"/>
        <end position="141"/>
    </location>
</feature>
<dbReference type="Proteomes" id="UP001178507">
    <property type="component" value="Unassembled WGS sequence"/>
</dbReference>
<gene>
    <name evidence="2" type="ORF">EVOR1521_LOCUS18621</name>
</gene>
<name>A0AA36ITX3_9DINO</name>
<protein>
    <submittedName>
        <fullName evidence="2">Uncharacterized protein</fullName>
    </submittedName>
</protein>
<evidence type="ECO:0000313" key="2">
    <source>
        <dbReference type="EMBL" id="CAJ1393850.1"/>
    </source>
</evidence>
<dbReference type="EMBL" id="CAUJNA010002668">
    <property type="protein sequence ID" value="CAJ1393850.1"/>
    <property type="molecule type" value="Genomic_DNA"/>
</dbReference>
<proteinExistence type="predicted"/>
<organism evidence="2 3">
    <name type="scientific">Effrenium voratum</name>
    <dbReference type="NCBI Taxonomy" id="2562239"/>
    <lineage>
        <taxon>Eukaryota</taxon>
        <taxon>Sar</taxon>
        <taxon>Alveolata</taxon>
        <taxon>Dinophyceae</taxon>
        <taxon>Suessiales</taxon>
        <taxon>Symbiodiniaceae</taxon>
        <taxon>Effrenium</taxon>
    </lineage>
</organism>
<feature type="compositionally biased region" description="Low complexity" evidence="1">
    <location>
        <begin position="172"/>
        <end position="218"/>
    </location>
</feature>
<evidence type="ECO:0000313" key="3">
    <source>
        <dbReference type="Proteomes" id="UP001178507"/>
    </source>
</evidence>
<feature type="compositionally biased region" description="Polar residues" evidence="1">
    <location>
        <begin position="373"/>
        <end position="388"/>
    </location>
</feature>
<sequence>MNVLTSLLGELELELQDQPEGGPKVAKPGKLDPALTALNQQLADLELELKMGEERRALAGDDLASTQPAVNQIQEEFKAEPSMARPEVQVPQTQTVQTASLTPAPSVLLPCQSQRIAPSGWAWRQASPQQRVQYVSATSPRRSLGPQRAPAQPPQPTLIQRQHTPPQPQPATPQTQPQLNPQLQQASPPHASPQQAPQAQAMQERAAPALPKHLSSAQAMANAAMSATANLTPGTPATAPVLPCRSVSPTPTGRGQVPPPPIVPSGGWRSDRGCAGYFRGEMPQSPMRRAEGWQSPAPGFQIGRASPSPRNSGRFYAGLSNSTMPSARKPWRSPSEGRLGGQVSPGSLRNGWTPRSGTIADMTHSPRTRRENSWQPTHTPPHSFTMCRSSTSLTSSNPSFYMHSTMGGGGFGQNPVPAATYIVDLGDPVDQMLGSALRTLDAAAASKLTLRRLAPGRYEIDGRKVTLRWSDQGAGLMCIEDEVLDPRGSAMPLPAYLSQAGNVAASLSGQKADMPKIARVPKNQRLTFDDEKEEKNLASQIEKLGSERCESMRLAVEQARLREEAAEAYEKLTRGFAPSRVMPPPGAHMGYM</sequence>
<feature type="region of interest" description="Disordered" evidence="1">
    <location>
        <begin position="132"/>
        <end position="218"/>
    </location>
</feature>